<dbReference type="PANTHER" id="PTHR35792">
    <property type="entry name" value="GENERAL STRESS PROTEIN"/>
    <property type="match status" value="1"/>
</dbReference>
<dbReference type="Pfam" id="PF12732">
    <property type="entry name" value="YtxH"/>
    <property type="match status" value="1"/>
</dbReference>
<sequence length="91" mass="9367">MSEPKTSSYGPTLLTFLAGAAVGAVVVALTTPKTGPELRGDLKDLTGRAKRRAGELAANANDSWEDLKGRTGLAAADLKRGVTDAANDLRG</sequence>
<reference evidence="1" key="1">
    <citation type="submission" date="2020-10" db="EMBL/GenBank/DDBJ databases">
        <title>Connecting structure to function with the recovery of over 1000 high-quality activated sludge metagenome-assembled genomes encoding full-length rRNA genes using long-read sequencing.</title>
        <authorList>
            <person name="Singleton C.M."/>
            <person name="Petriglieri F."/>
            <person name="Kristensen J.M."/>
            <person name="Kirkegaard R.H."/>
            <person name="Michaelsen T.Y."/>
            <person name="Andersen M.H."/>
            <person name="Karst S.M."/>
            <person name="Dueholm M.S."/>
            <person name="Nielsen P.H."/>
            <person name="Albertsen M."/>
        </authorList>
    </citation>
    <scope>NUCLEOTIDE SEQUENCE</scope>
    <source>
        <strain evidence="1">Skiv_18-Q3-R9-52_MAXAC.067</strain>
    </source>
</reference>
<organism evidence="1 2">
    <name type="scientific">Candidatus Geothrix skivensis</name>
    <dbReference type="NCBI Taxonomy" id="2954439"/>
    <lineage>
        <taxon>Bacteria</taxon>
        <taxon>Pseudomonadati</taxon>
        <taxon>Acidobacteriota</taxon>
        <taxon>Holophagae</taxon>
        <taxon>Holophagales</taxon>
        <taxon>Holophagaceae</taxon>
        <taxon>Geothrix</taxon>
    </lineage>
</organism>
<evidence type="ECO:0000313" key="1">
    <source>
        <dbReference type="EMBL" id="MBK9797671.1"/>
    </source>
</evidence>
<dbReference type="InterPro" id="IPR052928">
    <property type="entry name" value="Desiccation-related_membrane"/>
</dbReference>
<dbReference type="InterPro" id="IPR024623">
    <property type="entry name" value="YtxH"/>
</dbReference>
<dbReference type="EMBL" id="JADKIO010000011">
    <property type="protein sequence ID" value="MBK9797671.1"/>
    <property type="molecule type" value="Genomic_DNA"/>
</dbReference>
<comment type="caution">
    <text evidence="1">The sequence shown here is derived from an EMBL/GenBank/DDBJ whole genome shotgun (WGS) entry which is preliminary data.</text>
</comment>
<protein>
    <submittedName>
        <fullName evidence="1">YtxH domain-containing protein</fullName>
    </submittedName>
</protein>
<proteinExistence type="predicted"/>
<dbReference type="Proteomes" id="UP000886657">
    <property type="component" value="Unassembled WGS sequence"/>
</dbReference>
<dbReference type="PANTHER" id="PTHR35792:SF2">
    <property type="entry name" value="GENERAL STRESS PROTEIN"/>
    <property type="match status" value="1"/>
</dbReference>
<name>A0A9D7XHS3_9BACT</name>
<dbReference type="AlphaFoldDB" id="A0A9D7XHS3"/>
<gene>
    <name evidence="1" type="ORF">IPP58_14515</name>
</gene>
<evidence type="ECO:0000313" key="2">
    <source>
        <dbReference type="Proteomes" id="UP000886657"/>
    </source>
</evidence>
<accession>A0A9D7XHS3</accession>